<dbReference type="InterPro" id="IPR006086">
    <property type="entry name" value="XPG-I_dom"/>
</dbReference>
<comment type="caution">
    <text evidence="8">The sequence shown here is derived from an EMBL/GenBank/DDBJ whole genome shotgun (WGS) entry which is preliminary data.</text>
</comment>
<dbReference type="SMART" id="SM00484">
    <property type="entry name" value="XPGI"/>
    <property type="match status" value="1"/>
</dbReference>
<feature type="domain" description="XPG-I" evidence="6">
    <location>
        <begin position="947"/>
        <end position="1016"/>
    </location>
</feature>
<dbReference type="InterPro" id="IPR019974">
    <property type="entry name" value="XPG_CS"/>
</dbReference>
<reference evidence="8" key="2">
    <citation type="submission" date="2021-04" db="EMBL/GenBank/DDBJ databases">
        <authorList>
            <person name="Podell S."/>
        </authorList>
    </citation>
    <scope>NUCLEOTIDE SEQUENCE</scope>
    <source>
        <strain evidence="8">Hildebrandi</strain>
    </source>
</reference>
<dbReference type="SMART" id="SM00485">
    <property type="entry name" value="XPGN"/>
    <property type="match status" value="1"/>
</dbReference>
<dbReference type="GO" id="GO:0016788">
    <property type="term" value="F:hydrolase activity, acting on ester bonds"/>
    <property type="evidence" value="ECO:0007669"/>
    <property type="project" value="InterPro"/>
</dbReference>
<dbReference type="InterPro" id="IPR008918">
    <property type="entry name" value="HhH2"/>
</dbReference>
<name>A0A9K3KDQ8_9STRA</name>
<reference evidence="8" key="1">
    <citation type="journal article" date="2021" name="Sci. Rep.">
        <title>Diploid genomic architecture of Nitzschia inconspicua, an elite biomass production diatom.</title>
        <authorList>
            <person name="Oliver A."/>
            <person name="Podell S."/>
            <person name="Pinowska A."/>
            <person name="Traller J.C."/>
            <person name="Smith S.R."/>
            <person name="McClure R."/>
            <person name="Beliaev A."/>
            <person name="Bohutskyi P."/>
            <person name="Hill E.A."/>
            <person name="Rabines A."/>
            <person name="Zheng H."/>
            <person name="Allen L.Z."/>
            <person name="Kuo A."/>
            <person name="Grigoriev I.V."/>
            <person name="Allen A.E."/>
            <person name="Hazlebeck D."/>
            <person name="Allen E.E."/>
        </authorList>
    </citation>
    <scope>NUCLEOTIDE SEQUENCE</scope>
    <source>
        <strain evidence="8">Hildebrandi</strain>
    </source>
</reference>
<evidence type="ECO:0000256" key="5">
    <source>
        <dbReference type="SAM" id="MobiDB-lite"/>
    </source>
</evidence>
<proteinExistence type="predicted"/>
<protein>
    <submittedName>
        <fullName evidence="8">Flap endonuclease-1</fullName>
    </submittedName>
</protein>
<dbReference type="CDD" id="cd09868">
    <property type="entry name" value="PIN_XPG_RAD2"/>
    <property type="match status" value="1"/>
</dbReference>
<keyword evidence="2" id="KW-0597">Phosphoprotein</keyword>
<evidence type="ECO:0000256" key="4">
    <source>
        <dbReference type="SAM" id="Coils"/>
    </source>
</evidence>
<dbReference type="Proteomes" id="UP000693970">
    <property type="component" value="Unassembled WGS sequence"/>
</dbReference>
<evidence type="ECO:0000259" key="6">
    <source>
        <dbReference type="SMART" id="SM00484"/>
    </source>
</evidence>
<feature type="compositionally biased region" description="Polar residues" evidence="5">
    <location>
        <begin position="228"/>
        <end position="245"/>
    </location>
</feature>
<comment type="subcellular location">
    <subcellularLocation>
        <location evidence="1">Nucleus</location>
    </subcellularLocation>
</comment>
<feature type="region of interest" description="Disordered" evidence="5">
    <location>
        <begin position="465"/>
        <end position="538"/>
    </location>
</feature>
<keyword evidence="8" id="KW-0540">Nuclease</keyword>
<feature type="compositionally biased region" description="Acidic residues" evidence="5">
    <location>
        <begin position="752"/>
        <end position="763"/>
    </location>
</feature>
<evidence type="ECO:0000256" key="1">
    <source>
        <dbReference type="ARBA" id="ARBA00004123"/>
    </source>
</evidence>
<dbReference type="Pfam" id="PF00867">
    <property type="entry name" value="XPG_I"/>
    <property type="match status" value="1"/>
</dbReference>
<feature type="region of interest" description="Disordered" evidence="5">
    <location>
        <begin position="556"/>
        <end position="578"/>
    </location>
</feature>
<organism evidence="8 9">
    <name type="scientific">Nitzschia inconspicua</name>
    <dbReference type="NCBI Taxonomy" id="303405"/>
    <lineage>
        <taxon>Eukaryota</taxon>
        <taxon>Sar</taxon>
        <taxon>Stramenopiles</taxon>
        <taxon>Ochrophyta</taxon>
        <taxon>Bacillariophyta</taxon>
        <taxon>Bacillariophyceae</taxon>
        <taxon>Bacillariophycidae</taxon>
        <taxon>Bacillariales</taxon>
        <taxon>Bacillariaceae</taxon>
        <taxon>Nitzschia</taxon>
    </lineage>
</organism>
<keyword evidence="4" id="KW-0175">Coiled coil</keyword>
<dbReference type="InterPro" id="IPR006085">
    <property type="entry name" value="XPG_DNA_repair_N"/>
</dbReference>
<dbReference type="EMBL" id="JAGRRH010000026">
    <property type="protein sequence ID" value="KAG7341073.1"/>
    <property type="molecule type" value="Genomic_DNA"/>
</dbReference>
<dbReference type="OrthoDB" id="31113at2759"/>
<keyword evidence="3" id="KW-0539">Nucleus</keyword>
<dbReference type="GO" id="GO:0003697">
    <property type="term" value="F:single-stranded DNA binding"/>
    <property type="evidence" value="ECO:0007669"/>
    <property type="project" value="TreeGrafter"/>
</dbReference>
<feature type="compositionally biased region" description="Acidic residues" evidence="5">
    <location>
        <begin position="670"/>
        <end position="688"/>
    </location>
</feature>
<gene>
    <name evidence="8" type="ORF">IV203_023024</name>
</gene>
<feature type="compositionally biased region" description="Acidic residues" evidence="5">
    <location>
        <begin position="711"/>
        <end position="728"/>
    </location>
</feature>
<feature type="region of interest" description="Disordered" evidence="5">
    <location>
        <begin position="145"/>
        <end position="189"/>
    </location>
</feature>
<evidence type="ECO:0000313" key="8">
    <source>
        <dbReference type="EMBL" id="KAG7341073.1"/>
    </source>
</evidence>
<keyword evidence="9" id="KW-1185">Reference proteome</keyword>
<dbReference type="Pfam" id="PF00752">
    <property type="entry name" value="XPG_N"/>
    <property type="match status" value="1"/>
</dbReference>
<dbReference type="PANTHER" id="PTHR16171:SF7">
    <property type="entry name" value="DNA REPAIR PROTEIN RAD2"/>
    <property type="match status" value="1"/>
</dbReference>
<accession>A0A9K3KDQ8</accession>
<feature type="domain" description="XPG N-terminal" evidence="7">
    <location>
        <begin position="1"/>
        <end position="111"/>
    </location>
</feature>
<feature type="region of interest" description="Disordered" evidence="5">
    <location>
        <begin position="638"/>
        <end position="771"/>
    </location>
</feature>
<sequence length="1229" mass="137004">MGVHNLWELLLPIGRRISIESLEGQILAIDASIWLTQFLTIQQKMAEKDGETTGGSGGTTYNTRVHYLANTLKRLCKLRFQGIRPVLVFDGATPEIKKREIRERQRKKKRKHETFLGDDTAEAVQRAAKRLLAKQLLKGAGGKLMLKTGQQKQQDGVEEKKTDINRDDDSDGFYDPEAEKREKQKQEALAAKFKAEEEQNAAIREREQQELNELLKNDDYLNDATDGFQESQNDWDIGVSTSSTAGDAKDDSDDNNSNRNNSQNPFRPNRRPGQPKQDKVVINFSDFHAGDGTKFAITDVARLDPTLRKDVVEHAQKNRYLASRREYLQQAYDPEGLSQTQLRNFLKSTKLNQDIAKMAKQAAKLQERDKALKKEQRIIFEKDESDDNNDVEEFTASLKQRPKPTAKQKQEQLERLKKQKLSLLQDTDDEQDETDKVHEDQADAFQEGQQKHRGDNYFRNAVVDDDDQDDSLASEIDGNGGGGFFVPMSSPVNRNAKLVPKTTTSPSRKIRIQDHDSDENDDEIKVWKDGDASGQNDTRPDAILAQEIEDEALARAVQDAEEDDVENGGGFLPNQSKQGRVQAQQVAISIEDVDVSQVHDIEDDRKRAAQVDFGPHKLEQELEDEALAKSLQVMEYGEDLDGGGFLPKVHPTHHDDSKNAEVLQNHTSNDENDNEEEEEEDVDWEDGGEEKADEPTASGSLNPSSRRSNNDVDEQESDEDAVEWEDGNDERIAAFNEQRLSNYDEEARSSADADDEGGDSDLEFEAHDNSTFQTDDWGVTAVASSKTEKELLTALEQAQATAANLTNWAGRAFRRAVADHAAEQGLQVPDIAKPKAITSVASTTTTTADTTATEVDSNKFVTASGAMKEKSSPVVSSSLFPRKPKPTITSTLAPAFDFLDTIGTEHAYSTVDSSTAVVVMEPSSDTTMIPGGTASEELRTEVMQLLQLFGIPYVVAPAEAEAQCVELERLGLVNGIVTDDSDAFVFGASIVYKNLFKDQKFVEAYYAKDAVAEMSLNRDALVALAMLMGGDYTEGIKGVGLVNAMEILDAFDVADNCKDGLMRFRKWLDGFDPSDLVAGGSSGKDATGIVASSTSEHEFHQKHRTARTRWIAPTNFPDDRVFNAYWNPVVDNSRDKFSWGVPNVQGLTVFCQQHLGWPPEETHTLIAPILERLQSTNGTMRQTRLDSFLMKYEDDLKFATIRSKRLQTVLKKNAKKKKPPLAEGEEEEK</sequence>
<feature type="compositionally biased region" description="Basic and acidic residues" evidence="5">
    <location>
        <begin position="177"/>
        <end position="186"/>
    </location>
</feature>
<evidence type="ECO:0000256" key="2">
    <source>
        <dbReference type="ARBA" id="ARBA00022553"/>
    </source>
</evidence>
<dbReference type="PROSITE" id="PS00842">
    <property type="entry name" value="XPG_2"/>
    <property type="match status" value="1"/>
</dbReference>
<keyword evidence="8" id="KW-0378">Hydrolase</keyword>
<evidence type="ECO:0000256" key="3">
    <source>
        <dbReference type="ARBA" id="ARBA00023242"/>
    </source>
</evidence>
<dbReference type="GO" id="GO:0005634">
    <property type="term" value="C:nucleus"/>
    <property type="evidence" value="ECO:0007669"/>
    <property type="project" value="UniProtKB-SubCell"/>
</dbReference>
<feature type="compositionally biased region" description="Basic and acidic residues" evidence="5">
    <location>
        <begin position="155"/>
        <end position="167"/>
    </location>
</feature>
<dbReference type="GO" id="GO:0004520">
    <property type="term" value="F:DNA endonuclease activity"/>
    <property type="evidence" value="ECO:0007669"/>
    <property type="project" value="TreeGrafter"/>
</dbReference>
<evidence type="ECO:0000313" key="9">
    <source>
        <dbReference type="Proteomes" id="UP000693970"/>
    </source>
</evidence>
<keyword evidence="8" id="KW-0255">Endonuclease</keyword>
<feature type="compositionally biased region" description="Polar residues" evidence="5">
    <location>
        <begin position="697"/>
        <end position="707"/>
    </location>
</feature>
<feature type="region of interest" description="Disordered" evidence="5">
    <location>
        <begin position="389"/>
        <end position="438"/>
    </location>
</feature>
<feature type="compositionally biased region" description="Low complexity" evidence="5">
    <location>
        <begin position="255"/>
        <end position="267"/>
    </location>
</feature>
<dbReference type="PANTHER" id="PTHR16171">
    <property type="entry name" value="DNA REPAIR PROTEIN COMPLEMENTING XP-G CELLS-RELATED"/>
    <property type="match status" value="1"/>
</dbReference>
<dbReference type="SMART" id="SM00279">
    <property type="entry name" value="HhH2"/>
    <property type="match status" value="1"/>
</dbReference>
<dbReference type="CDD" id="cd09904">
    <property type="entry name" value="H3TH_XPG"/>
    <property type="match status" value="1"/>
</dbReference>
<feature type="region of interest" description="Disordered" evidence="5">
    <location>
        <begin position="222"/>
        <end position="277"/>
    </location>
</feature>
<feature type="coiled-coil region" evidence="4">
    <location>
        <begin position="348"/>
        <end position="375"/>
    </location>
</feature>
<dbReference type="AlphaFoldDB" id="A0A9K3KDQ8"/>
<evidence type="ECO:0000259" key="7">
    <source>
        <dbReference type="SMART" id="SM00485"/>
    </source>
</evidence>